<keyword evidence="3" id="KW-0808">Transferase</keyword>
<sequence length="195" mass="21992">MNYPCLAKFPNLRSGRVSLLKESPDTASLRSSSMLVNFGSHACIRRADSEPYPIVKLAHPDAQSMALMRYEYEMLNRLARLHLPIPAFSNEPILEHGKLRGYRMEELFKLTHDEMSLRSDDVKQAVKKFHDAGYSHGDLSLSNIMKDGQGSIVVIDVSCSGPIGKEIPSWVPSWAYERATFHTESDIKRLGNIFP</sequence>
<proteinExistence type="predicted"/>
<dbReference type="Proteomes" id="UP000481861">
    <property type="component" value="Unassembled WGS sequence"/>
</dbReference>
<reference evidence="10 11" key="1">
    <citation type="submission" date="2020-01" db="EMBL/GenBank/DDBJ databases">
        <authorList>
            <consortium name="DOE Joint Genome Institute"/>
            <person name="Haridas S."/>
            <person name="Albert R."/>
            <person name="Binder M."/>
            <person name="Bloem J."/>
            <person name="Labutti K."/>
            <person name="Salamov A."/>
            <person name="Andreopoulos B."/>
            <person name="Baker S.E."/>
            <person name="Barry K."/>
            <person name="Bills G."/>
            <person name="Bluhm B.H."/>
            <person name="Cannon C."/>
            <person name="Castanera R."/>
            <person name="Culley D.E."/>
            <person name="Daum C."/>
            <person name="Ezra D."/>
            <person name="Gonzalez J.B."/>
            <person name="Henrissat B."/>
            <person name="Kuo A."/>
            <person name="Liang C."/>
            <person name="Lipzen A."/>
            <person name="Lutzoni F."/>
            <person name="Magnuson J."/>
            <person name="Mondo S."/>
            <person name="Nolan M."/>
            <person name="Ohm R."/>
            <person name="Pangilinan J."/>
            <person name="Park H.-J.H."/>
            <person name="Ramirez L."/>
            <person name="Alfaro M."/>
            <person name="Sun H."/>
            <person name="Tritt A."/>
            <person name="Yoshinaga Y."/>
            <person name="Zwiers L.-H.L."/>
            <person name="Turgeon B.G."/>
            <person name="Goodwin S.B."/>
            <person name="Spatafora J.W."/>
            <person name="Crous P.W."/>
            <person name="Grigoriev I.V."/>
        </authorList>
    </citation>
    <scope>NUCLEOTIDE SEQUENCE [LARGE SCALE GENOMIC DNA]</scope>
    <source>
        <strain evidence="10 11">CBS 611.86</strain>
    </source>
</reference>
<dbReference type="Gene3D" id="1.10.510.10">
    <property type="entry name" value="Transferase(Phosphotransferase) domain 1"/>
    <property type="match status" value="1"/>
</dbReference>
<name>A0A7C8I383_9PLEO</name>
<dbReference type="GO" id="GO:0005524">
    <property type="term" value="F:ATP binding"/>
    <property type="evidence" value="ECO:0007669"/>
    <property type="project" value="UniProtKB-KW"/>
</dbReference>
<protein>
    <recommendedName>
        <fullName evidence="1">non-specific serine/threonine protein kinase</fullName>
        <ecNumber evidence="1">2.7.11.1</ecNumber>
    </recommendedName>
</protein>
<dbReference type="SUPFAM" id="SSF56112">
    <property type="entry name" value="Protein kinase-like (PK-like)"/>
    <property type="match status" value="1"/>
</dbReference>
<evidence type="ECO:0000256" key="5">
    <source>
        <dbReference type="ARBA" id="ARBA00022777"/>
    </source>
</evidence>
<evidence type="ECO:0000313" key="10">
    <source>
        <dbReference type="EMBL" id="KAF2869689.1"/>
    </source>
</evidence>
<dbReference type="EC" id="2.7.11.1" evidence="1"/>
<keyword evidence="2" id="KW-0723">Serine/threonine-protein kinase</keyword>
<dbReference type="AlphaFoldDB" id="A0A7C8I383"/>
<dbReference type="OrthoDB" id="4062651at2759"/>
<evidence type="ECO:0000259" key="9">
    <source>
        <dbReference type="Pfam" id="PF01163"/>
    </source>
</evidence>
<dbReference type="EMBL" id="JAADJZ010000015">
    <property type="protein sequence ID" value="KAF2869689.1"/>
    <property type="molecule type" value="Genomic_DNA"/>
</dbReference>
<dbReference type="GO" id="GO:0004674">
    <property type="term" value="F:protein serine/threonine kinase activity"/>
    <property type="evidence" value="ECO:0007669"/>
    <property type="project" value="UniProtKB-KW"/>
</dbReference>
<evidence type="ECO:0000313" key="11">
    <source>
        <dbReference type="Proteomes" id="UP000481861"/>
    </source>
</evidence>
<organism evidence="10 11">
    <name type="scientific">Massariosphaeria phaeospora</name>
    <dbReference type="NCBI Taxonomy" id="100035"/>
    <lineage>
        <taxon>Eukaryota</taxon>
        <taxon>Fungi</taxon>
        <taxon>Dikarya</taxon>
        <taxon>Ascomycota</taxon>
        <taxon>Pezizomycotina</taxon>
        <taxon>Dothideomycetes</taxon>
        <taxon>Pleosporomycetidae</taxon>
        <taxon>Pleosporales</taxon>
        <taxon>Pleosporales incertae sedis</taxon>
        <taxon>Massariosphaeria</taxon>
    </lineage>
</organism>
<gene>
    <name evidence="10" type="ORF">BDV95DRAFT_576047</name>
</gene>
<evidence type="ECO:0000256" key="8">
    <source>
        <dbReference type="ARBA" id="ARBA00048679"/>
    </source>
</evidence>
<evidence type="ECO:0000256" key="2">
    <source>
        <dbReference type="ARBA" id="ARBA00022527"/>
    </source>
</evidence>
<dbReference type="InterPro" id="IPR011009">
    <property type="entry name" value="Kinase-like_dom_sf"/>
</dbReference>
<dbReference type="Pfam" id="PF01163">
    <property type="entry name" value="RIO1"/>
    <property type="match status" value="1"/>
</dbReference>
<keyword evidence="4" id="KW-0547">Nucleotide-binding</keyword>
<keyword evidence="5" id="KW-0418">Kinase</keyword>
<evidence type="ECO:0000256" key="4">
    <source>
        <dbReference type="ARBA" id="ARBA00022741"/>
    </source>
</evidence>
<accession>A0A7C8I383</accession>
<comment type="caution">
    <text evidence="10">The sequence shown here is derived from an EMBL/GenBank/DDBJ whole genome shotgun (WGS) entry which is preliminary data.</text>
</comment>
<evidence type="ECO:0000256" key="6">
    <source>
        <dbReference type="ARBA" id="ARBA00022840"/>
    </source>
</evidence>
<evidence type="ECO:0000256" key="3">
    <source>
        <dbReference type="ARBA" id="ARBA00022679"/>
    </source>
</evidence>
<comment type="catalytic activity">
    <reaction evidence="8">
        <text>L-seryl-[protein] + ATP = O-phospho-L-seryl-[protein] + ADP + H(+)</text>
        <dbReference type="Rhea" id="RHEA:17989"/>
        <dbReference type="Rhea" id="RHEA-COMP:9863"/>
        <dbReference type="Rhea" id="RHEA-COMP:11604"/>
        <dbReference type="ChEBI" id="CHEBI:15378"/>
        <dbReference type="ChEBI" id="CHEBI:29999"/>
        <dbReference type="ChEBI" id="CHEBI:30616"/>
        <dbReference type="ChEBI" id="CHEBI:83421"/>
        <dbReference type="ChEBI" id="CHEBI:456216"/>
        <dbReference type="EC" id="2.7.11.1"/>
    </reaction>
</comment>
<keyword evidence="11" id="KW-1185">Reference proteome</keyword>
<evidence type="ECO:0000256" key="1">
    <source>
        <dbReference type="ARBA" id="ARBA00012513"/>
    </source>
</evidence>
<evidence type="ECO:0000256" key="7">
    <source>
        <dbReference type="ARBA" id="ARBA00047899"/>
    </source>
</evidence>
<keyword evidence="6" id="KW-0067">ATP-binding</keyword>
<feature type="domain" description="RIO-type" evidence="9">
    <location>
        <begin position="62"/>
        <end position="159"/>
    </location>
</feature>
<dbReference type="InterPro" id="IPR018934">
    <property type="entry name" value="RIO_dom"/>
</dbReference>
<comment type="catalytic activity">
    <reaction evidence="7">
        <text>L-threonyl-[protein] + ATP = O-phospho-L-threonyl-[protein] + ADP + H(+)</text>
        <dbReference type="Rhea" id="RHEA:46608"/>
        <dbReference type="Rhea" id="RHEA-COMP:11060"/>
        <dbReference type="Rhea" id="RHEA-COMP:11605"/>
        <dbReference type="ChEBI" id="CHEBI:15378"/>
        <dbReference type="ChEBI" id="CHEBI:30013"/>
        <dbReference type="ChEBI" id="CHEBI:30616"/>
        <dbReference type="ChEBI" id="CHEBI:61977"/>
        <dbReference type="ChEBI" id="CHEBI:456216"/>
        <dbReference type="EC" id="2.7.11.1"/>
    </reaction>
</comment>